<dbReference type="OrthoDB" id="10599111at2759"/>
<evidence type="ECO:0000313" key="5">
    <source>
        <dbReference type="RefSeq" id="XP_031435362.1"/>
    </source>
</evidence>
<evidence type="ECO:0000313" key="3">
    <source>
        <dbReference type="Proteomes" id="UP000515152"/>
    </source>
</evidence>
<feature type="compositionally biased region" description="Basic and acidic residues" evidence="1">
    <location>
        <begin position="365"/>
        <end position="432"/>
    </location>
</feature>
<sequence>MQVTGLAVALGLTTGYLFGGLATEVMKLLGLAVTSPWLQEMTGIPEDDQCGCLVAAFHMGTIAVGFAFLLASLVGPFAYRVLRNQRGAMSRVKALCLAATAALLSLTVAGATLGAIEGKMAEILFYALIYFLIPLFQMLCHIMFLTFMRFCEFNHLVQSTILALFAVFYPSALMCVFVIMELGPGVCLSIVILLAALHFLLICHVSSGTNCIPCFSLLLTMLIARNILHNGRFVSIGPHENMTVSTHIADAIFTGMMGTHLFAVGVGAMLLLSLGVREEGSLVSGAGAVAGGGVVFEAVRRVPVLLGTWGTLGALLGVSGAVGVALSAAGVAAQRYGGVVEERDRSTGGMEEREGGGGEALIHGGGRDREGEERCVDEGERDRSGGKEDEQGHVEVIKQRDSSNRGEMIRQRGERERGGGQRQGDEEKRGERDGDEEGQNGIVLGVHFILRLPLMYMGTVMAMPVMVLVMALFDAHILVLWTLGSAIWMRGFLSLLSRQHKNPSVRQRGWRWWLRRARGRLVSVVKQYSRAVRVAGRRGLLGRVMVALGAAVGASLSAGGQRSGLEEVRGQDWRFKAFVAVCAAVIPLTGYRAVEKPSKPASGPTDHMFHDSL</sequence>
<feature type="region of interest" description="Disordered" evidence="1">
    <location>
        <begin position="337"/>
        <end position="438"/>
    </location>
</feature>
<protein>
    <submittedName>
        <fullName evidence="4 5">Uncharacterized protein LOC116223322</fullName>
    </submittedName>
</protein>
<feature type="transmembrane region" description="Helical" evidence="2">
    <location>
        <begin position="186"/>
        <end position="203"/>
    </location>
</feature>
<feature type="transmembrane region" description="Helical" evidence="2">
    <location>
        <begin position="210"/>
        <end position="228"/>
    </location>
</feature>
<feature type="transmembrane region" description="Helical" evidence="2">
    <location>
        <begin position="94"/>
        <end position="117"/>
    </location>
</feature>
<dbReference type="RefSeq" id="XP_031435362.1">
    <property type="nucleotide sequence ID" value="XM_031579502.2"/>
</dbReference>
<dbReference type="RefSeq" id="XP_031435361.1">
    <property type="nucleotide sequence ID" value="XM_031579501.2"/>
</dbReference>
<gene>
    <name evidence="4 5" type="primary">LOC116223322</name>
</gene>
<name>A0A6P8GIT8_CLUHA</name>
<evidence type="ECO:0000256" key="1">
    <source>
        <dbReference type="SAM" id="MobiDB-lite"/>
    </source>
</evidence>
<feature type="transmembrane region" description="Helical" evidence="2">
    <location>
        <begin position="281"/>
        <end position="299"/>
    </location>
</feature>
<reference evidence="4 5" key="1">
    <citation type="submission" date="2025-04" db="UniProtKB">
        <authorList>
            <consortium name="RefSeq"/>
        </authorList>
    </citation>
    <scope>IDENTIFICATION</scope>
</reference>
<dbReference type="AlphaFoldDB" id="A0A6P8GIT8"/>
<keyword evidence="2" id="KW-0472">Membrane</keyword>
<dbReference type="Proteomes" id="UP000515152">
    <property type="component" value="Chromosome 13"/>
</dbReference>
<feature type="transmembrane region" description="Helical" evidence="2">
    <location>
        <begin position="248"/>
        <end position="274"/>
    </location>
</feature>
<feature type="transmembrane region" description="Helical" evidence="2">
    <location>
        <begin position="56"/>
        <end position="82"/>
    </location>
</feature>
<feature type="transmembrane region" description="Helical" evidence="2">
    <location>
        <begin position="479"/>
        <end position="496"/>
    </location>
</feature>
<feature type="transmembrane region" description="Helical" evidence="2">
    <location>
        <begin position="540"/>
        <end position="561"/>
    </location>
</feature>
<evidence type="ECO:0000313" key="4">
    <source>
        <dbReference type="RefSeq" id="XP_031435361.1"/>
    </source>
</evidence>
<feature type="compositionally biased region" description="Basic and acidic residues" evidence="1">
    <location>
        <begin position="340"/>
        <end position="356"/>
    </location>
</feature>
<feature type="transmembrane region" description="Helical" evidence="2">
    <location>
        <begin position="573"/>
        <end position="594"/>
    </location>
</feature>
<feature type="transmembrane region" description="Helical" evidence="2">
    <location>
        <begin position="160"/>
        <end position="180"/>
    </location>
</feature>
<feature type="transmembrane region" description="Helical" evidence="2">
    <location>
        <begin position="311"/>
        <end position="333"/>
    </location>
</feature>
<feature type="transmembrane region" description="Helical" evidence="2">
    <location>
        <begin position="123"/>
        <end position="148"/>
    </location>
</feature>
<keyword evidence="2" id="KW-1133">Transmembrane helix</keyword>
<accession>A0A6P8GIT8</accession>
<feature type="transmembrane region" description="Helical" evidence="2">
    <location>
        <begin position="454"/>
        <end position="473"/>
    </location>
</feature>
<evidence type="ECO:0000256" key="2">
    <source>
        <dbReference type="SAM" id="Phobius"/>
    </source>
</evidence>
<keyword evidence="3" id="KW-1185">Reference proteome</keyword>
<organism evidence="3 5">
    <name type="scientific">Clupea harengus</name>
    <name type="common">Atlantic herring</name>
    <dbReference type="NCBI Taxonomy" id="7950"/>
    <lineage>
        <taxon>Eukaryota</taxon>
        <taxon>Metazoa</taxon>
        <taxon>Chordata</taxon>
        <taxon>Craniata</taxon>
        <taxon>Vertebrata</taxon>
        <taxon>Euteleostomi</taxon>
        <taxon>Actinopterygii</taxon>
        <taxon>Neopterygii</taxon>
        <taxon>Teleostei</taxon>
        <taxon>Clupei</taxon>
        <taxon>Clupeiformes</taxon>
        <taxon>Clupeoidei</taxon>
        <taxon>Clupeidae</taxon>
        <taxon>Clupea</taxon>
    </lineage>
</organism>
<dbReference type="GeneID" id="116223322"/>
<proteinExistence type="predicted"/>
<keyword evidence="2" id="KW-0812">Transmembrane</keyword>
<dbReference type="KEGG" id="char:116223322"/>